<comment type="similarity">
    <text evidence="1">Belongs to the 'GDSL' lipolytic enzyme family.</text>
</comment>
<sequence>MGRSRGKKLDKAANDHGNVNVWQNYASADGGRPWPEYVKQYYGLSLFDYAWQGAVCSIDIIPRIVGGINNPSWGIKEGEIPAYLNDTQYTEPDGIRFEPDPAEKTVYAFWIGVNDVGVGAFLTDSQAGNNTLVNYTDCVYDQMQRVYDNGGRYFVLFNLPPLQLAPLYALPDQGGVGPCRFWPDKPDNLTAISYRMLEQVATVDSIFDYRTPYAVQIQKRYPGSHFAVFNVNGLMTDIYNNPTQYLNGSAPLNVTGYVHHCDTSGEDCTTLSDPDSFMWYDELHPSEQAARVVAAAFVDVLKGISPWAQYWAG</sequence>
<keyword evidence="6" id="KW-1185">Reference proteome</keyword>
<protein>
    <recommendedName>
        <fullName evidence="7">Carbohydrate esterase family 16 protein</fullName>
    </recommendedName>
</protein>
<dbReference type="AlphaFoldDB" id="A0A8T0CJV4"/>
<evidence type="ECO:0000256" key="3">
    <source>
        <dbReference type="ARBA" id="ARBA00022963"/>
    </source>
</evidence>
<dbReference type="GO" id="GO:0016788">
    <property type="term" value="F:hydrolase activity, acting on ester bonds"/>
    <property type="evidence" value="ECO:0007669"/>
    <property type="project" value="InterPro"/>
</dbReference>
<dbReference type="Gramene" id="rna-gnl|WGS:JABURB|Cocit.L4474.1">
    <property type="protein sequence ID" value="cds-KAF7846386.1"/>
    <property type="gene ID" value="gene-BT93_L4474"/>
</dbReference>
<keyword evidence="2" id="KW-0378">Hydrolase</keyword>
<keyword evidence="3" id="KW-0442">Lipid degradation</keyword>
<dbReference type="InterPro" id="IPR036514">
    <property type="entry name" value="SGNH_hydro_sf"/>
</dbReference>
<keyword evidence="4" id="KW-0443">Lipid metabolism</keyword>
<gene>
    <name evidence="5" type="ORF">BT93_L4474</name>
</gene>
<dbReference type="EMBL" id="MU093480">
    <property type="protein sequence ID" value="KAF7846386.1"/>
    <property type="molecule type" value="Genomic_DNA"/>
</dbReference>
<dbReference type="Pfam" id="PF00657">
    <property type="entry name" value="Lipase_GDSL"/>
    <property type="match status" value="1"/>
</dbReference>
<evidence type="ECO:0000313" key="6">
    <source>
        <dbReference type="Proteomes" id="UP000806378"/>
    </source>
</evidence>
<proteinExistence type="inferred from homology"/>
<accession>A0A8T0CJV4</accession>
<dbReference type="GO" id="GO:0016042">
    <property type="term" value="P:lipid catabolic process"/>
    <property type="evidence" value="ECO:0007669"/>
    <property type="project" value="UniProtKB-KW"/>
</dbReference>
<organism evidence="5 6">
    <name type="scientific">Corymbia citriodora subsp. variegata</name>
    <dbReference type="NCBI Taxonomy" id="360336"/>
    <lineage>
        <taxon>Eukaryota</taxon>
        <taxon>Viridiplantae</taxon>
        <taxon>Streptophyta</taxon>
        <taxon>Embryophyta</taxon>
        <taxon>Tracheophyta</taxon>
        <taxon>Spermatophyta</taxon>
        <taxon>Magnoliopsida</taxon>
        <taxon>eudicotyledons</taxon>
        <taxon>Gunneridae</taxon>
        <taxon>Pentapetalae</taxon>
        <taxon>rosids</taxon>
        <taxon>malvids</taxon>
        <taxon>Myrtales</taxon>
        <taxon>Myrtaceae</taxon>
        <taxon>Myrtoideae</taxon>
        <taxon>Eucalypteae</taxon>
        <taxon>Corymbia</taxon>
    </lineage>
</organism>
<name>A0A8T0CJV4_CORYI</name>
<dbReference type="Gene3D" id="3.40.50.1110">
    <property type="entry name" value="SGNH hydrolase"/>
    <property type="match status" value="1"/>
</dbReference>
<dbReference type="Proteomes" id="UP000806378">
    <property type="component" value="Unassembled WGS sequence"/>
</dbReference>
<dbReference type="PANTHER" id="PTHR45648:SF22">
    <property type="entry name" value="GDSL LIPASE_ACYLHYDROLASE FAMILY PROTEIN (AFU_ORTHOLOGUE AFUA_4G14700)"/>
    <property type="match status" value="1"/>
</dbReference>
<evidence type="ECO:0000256" key="1">
    <source>
        <dbReference type="ARBA" id="ARBA00008668"/>
    </source>
</evidence>
<evidence type="ECO:0000256" key="2">
    <source>
        <dbReference type="ARBA" id="ARBA00022801"/>
    </source>
</evidence>
<evidence type="ECO:0008006" key="7">
    <source>
        <dbReference type="Google" id="ProtNLM"/>
    </source>
</evidence>
<evidence type="ECO:0000256" key="4">
    <source>
        <dbReference type="ARBA" id="ARBA00023098"/>
    </source>
</evidence>
<dbReference type="PANTHER" id="PTHR45648">
    <property type="entry name" value="GDSL LIPASE/ACYLHYDROLASE FAMILY PROTEIN (AFU_ORTHOLOGUE AFUA_4G14700)"/>
    <property type="match status" value="1"/>
</dbReference>
<comment type="caution">
    <text evidence="5">The sequence shown here is derived from an EMBL/GenBank/DDBJ whole genome shotgun (WGS) entry which is preliminary data.</text>
</comment>
<reference evidence="5" key="1">
    <citation type="submission" date="2020-05" db="EMBL/GenBank/DDBJ databases">
        <title>WGS assembly of Corymbia citriodora subspecies variegata.</title>
        <authorList>
            <person name="Barry K."/>
            <person name="Hundley H."/>
            <person name="Shu S."/>
            <person name="Jenkins J."/>
            <person name="Grimwood J."/>
            <person name="Baten A."/>
        </authorList>
    </citation>
    <scope>NUCLEOTIDE SEQUENCE</scope>
    <source>
        <strain evidence="5">CV2-018</strain>
    </source>
</reference>
<dbReference type="InterPro" id="IPR051058">
    <property type="entry name" value="GDSL_Est/Lipase"/>
</dbReference>
<dbReference type="SUPFAM" id="SSF52266">
    <property type="entry name" value="SGNH hydrolase"/>
    <property type="match status" value="1"/>
</dbReference>
<dbReference type="OrthoDB" id="1600564at2759"/>
<evidence type="ECO:0000313" key="5">
    <source>
        <dbReference type="EMBL" id="KAF7846386.1"/>
    </source>
</evidence>
<dbReference type="InterPro" id="IPR001087">
    <property type="entry name" value="GDSL"/>
</dbReference>